<dbReference type="SMART" id="SM00530">
    <property type="entry name" value="HTH_XRE"/>
    <property type="match status" value="1"/>
</dbReference>
<organism evidence="3 4">
    <name type="scientific">Bordetella genomosp. 10</name>
    <dbReference type="NCBI Taxonomy" id="1416804"/>
    <lineage>
        <taxon>Bacteria</taxon>
        <taxon>Pseudomonadati</taxon>
        <taxon>Pseudomonadota</taxon>
        <taxon>Betaproteobacteria</taxon>
        <taxon>Burkholderiales</taxon>
        <taxon>Alcaligenaceae</taxon>
        <taxon>Bordetella</taxon>
    </lineage>
</organism>
<dbReference type="PANTHER" id="PTHR46797">
    <property type="entry name" value="HTH-TYPE TRANSCRIPTIONAL REGULATOR"/>
    <property type="match status" value="1"/>
</dbReference>
<protein>
    <recommendedName>
        <fullName evidence="2">HTH cro/C1-type domain-containing protein</fullName>
    </recommendedName>
</protein>
<dbReference type="GO" id="GO:0005829">
    <property type="term" value="C:cytosol"/>
    <property type="evidence" value="ECO:0007669"/>
    <property type="project" value="TreeGrafter"/>
</dbReference>
<keyword evidence="4" id="KW-1185">Reference proteome</keyword>
<evidence type="ECO:0000313" key="4">
    <source>
        <dbReference type="Proteomes" id="UP000216020"/>
    </source>
</evidence>
<dbReference type="CDD" id="cd00093">
    <property type="entry name" value="HTH_XRE"/>
    <property type="match status" value="1"/>
</dbReference>
<name>A0A261SEI1_9BORD</name>
<dbReference type="Gene3D" id="1.10.260.40">
    <property type="entry name" value="lambda repressor-like DNA-binding domains"/>
    <property type="match status" value="1"/>
</dbReference>
<dbReference type="AlphaFoldDB" id="A0A261SEI1"/>
<comment type="caution">
    <text evidence="3">The sequence shown here is derived from an EMBL/GenBank/DDBJ whole genome shotgun (WGS) entry which is preliminary data.</text>
</comment>
<dbReference type="InterPro" id="IPR050807">
    <property type="entry name" value="TransReg_Diox_bact_type"/>
</dbReference>
<dbReference type="OrthoDB" id="9034362at2"/>
<keyword evidence="1" id="KW-0238">DNA-binding</keyword>
<evidence type="ECO:0000259" key="2">
    <source>
        <dbReference type="PROSITE" id="PS50943"/>
    </source>
</evidence>
<dbReference type="InterPro" id="IPR001387">
    <property type="entry name" value="Cro/C1-type_HTH"/>
</dbReference>
<proteinExistence type="predicted"/>
<dbReference type="PROSITE" id="PS50943">
    <property type="entry name" value="HTH_CROC1"/>
    <property type="match status" value="1"/>
</dbReference>
<dbReference type="Pfam" id="PF01381">
    <property type="entry name" value="HTH_3"/>
    <property type="match status" value="1"/>
</dbReference>
<evidence type="ECO:0000313" key="3">
    <source>
        <dbReference type="EMBL" id="OZI34763.1"/>
    </source>
</evidence>
<dbReference type="GO" id="GO:0003677">
    <property type="term" value="F:DNA binding"/>
    <property type="evidence" value="ECO:0007669"/>
    <property type="project" value="UniProtKB-KW"/>
</dbReference>
<dbReference type="InterPro" id="IPR010982">
    <property type="entry name" value="Lambda_DNA-bd_dom_sf"/>
</dbReference>
<dbReference type="SUPFAM" id="SSF47413">
    <property type="entry name" value="lambda repressor-like DNA-binding domains"/>
    <property type="match status" value="1"/>
</dbReference>
<gene>
    <name evidence="3" type="ORF">CAL29_14940</name>
</gene>
<accession>A0A261SEI1</accession>
<reference evidence="4" key="1">
    <citation type="submission" date="2017-05" db="EMBL/GenBank/DDBJ databases">
        <title>Complete and WGS of Bordetella genogroups.</title>
        <authorList>
            <person name="Spilker T."/>
            <person name="Lipuma J."/>
        </authorList>
    </citation>
    <scope>NUCLEOTIDE SEQUENCE [LARGE SCALE GENOMIC DNA]</scope>
    <source>
        <strain evidence="4">AU16122</strain>
    </source>
</reference>
<dbReference type="GO" id="GO:0003700">
    <property type="term" value="F:DNA-binding transcription factor activity"/>
    <property type="evidence" value="ECO:0007669"/>
    <property type="project" value="TreeGrafter"/>
</dbReference>
<evidence type="ECO:0000256" key="1">
    <source>
        <dbReference type="ARBA" id="ARBA00023125"/>
    </source>
</evidence>
<dbReference type="Proteomes" id="UP000216020">
    <property type="component" value="Unassembled WGS sequence"/>
</dbReference>
<dbReference type="EMBL" id="NEVM01000002">
    <property type="protein sequence ID" value="OZI34763.1"/>
    <property type="molecule type" value="Genomic_DNA"/>
</dbReference>
<sequence length="136" mass="14542">MTVKNFGKRVREARLRYGWTQKTLAGASGLAQSAIGNYESGQRTIPSGAALMKLAQALNVSAVWLSSGEGPMEIGAAAAKPAAPAPRAARRAATASPAEWPFQTVPYARFRQLSAADKMLLESLVYTFIRSRSGKE</sequence>
<feature type="domain" description="HTH cro/C1-type" evidence="2">
    <location>
        <begin position="10"/>
        <end position="65"/>
    </location>
</feature>
<dbReference type="PANTHER" id="PTHR46797:SF1">
    <property type="entry name" value="METHYLPHOSPHONATE SYNTHASE"/>
    <property type="match status" value="1"/>
</dbReference>